<organism evidence="1 2">
    <name type="scientific">Protopolystoma xenopodis</name>
    <dbReference type="NCBI Taxonomy" id="117903"/>
    <lineage>
        <taxon>Eukaryota</taxon>
        <taxon>Metazoa</taxon>
        <taxon>Spiralia</taxon>
        <taxon>Lophotrochozoa</taxon>
        <taxon>Platyhelminthes</taxon>
        <taxon>Monogenea</taxon>
        <taxon>Polyopisthocotylea</taxon>
        <taxon>Polystomatidea</taxon>
        <taxon>Polystomatidae</taxon>
        <taxon>Protopolystoma</taxon>
    </lineage>
</organism>
<sequence length="119" mass="13137">MSRSYVSTEFQIALPPKGILIHAGVDCSFYLAQTGLISNHNGISTRSTPIWRRQSFANLICASRNRGQPEDSSGSRPSNWLLLRRFNCASLSLLLVIHFSSKITPAIVVRQVEAFCASV</sequence>
<proteinExistence type="predicted"/>
<keyword evidence="2" id="KW-1185">Reference proteome</keyword>
<dbReference type="AlphaFoldDB" id="A0A3S5B8Y6"/>
<dbReference type="Proteomes" id="UP000784294">
    <property type="component" value="Unassembled WGS sequence"/>
</dbReference>
<protein>
    <submittedName>
        <fullName evidence="1">Uncharacterized protein</fullName>
    </submittedName>
</protein>
<evidence type="ECO:0000313" key="2">
    <source>
        <dbReference type="Proteomes" id="UP000784294"/>
    </source>
</evidence>
<reference evidence="1" key="1">
    <citation type="submission" date="2018-11" db="EMBL/GenBank/DDBJ databases">
        <authorList>
            <consortium name="Pathogen Informatics"/>
        </authorList>
    </citation>
    <scope>NUCLEOTIDE SEQUENCE</scope>
</reference>
<gene>
    <name evidence="1" type="ORF">PXEA_LOCUS30714</name>
</gene>
<name>A0A3S5B8Y6_9PLAT</name>
<comment type="caution">
    <text evidence="1">The sequence shown here is derived from an EMBL/GenBank/DDBJ whole genome shotgun (WGS) entry which is preliminary data.</text>
</comment>
<evidence type="ECO:0000313" key="1">
    <source>
        <dbReference type="EMBL" id="VEL37274.1"/>
    </source>
</evidence>
<dbReference type="EMBL" id="CAAALY010254482">
    <property type="protein sequence ID" value="VEL37274.1"/>
    <property type="molecule type" value="Genomic_DNA"/>
</dbReference>
<accession>A0A3S5B8Y6</accession>